<protein>
    <submittedName>
        <fullName evidence="6">Transcriptional regulator</fullName>
    </submittedName>
</protein>
<dbReference type="InterPro" id="IPR036390">
    <property type="entry name" value="WH_DNA-bd_sf"/>
</dbReference>
<evidence type="ECO:0000313" key="6">
    <source>
        <dbReference type="EMBL" id="CAA9229017.1"/>
    </source>
</evidence>
<dbReference type="InterPro" id="IPR036388">
    <property type="entry name" value="WH-like_DNA-bd_sf"/>
</dbReference>
<proteinExistence type="inferred from homology"/>
<gene>
    <name evidence="6" type="ORF">AVDCRST_MAG54-937</name>
</gene>
<dbReference type="AlphaFoldDB" id="A0A6J4HN83"/>
<comment type="similarity">
    <text evidence="1">Belongs to the LysR transcriptional regulatory family.</text>
</comment>
<keyword evidence="4" id="KW-0804">Transcription</keyword>
<dbReference type="EMBL" id="CADCTH010000127">
    <property type="protein sequence ID" value="CAA9229017.1"/>
    <property type="molecule type" value="Genomic_DNA"/>
</dbReference>
<dbReference type="Gene3D" id="3.40.190.10">
    <property type="entry name" value="Periplasmic binding protein-like II"/>
    <property type="match status" value="2"/>
</dbReference>
<dbReference type="GO" id="GO:0003677">
    <property type="term" value="F:DNA binding"/>
    <property type="evidence" value="ECO:0007669"/>
    <property type="project" value="UniProtKB-KW"/>
</dbReference>
<dbReference type="Pfam" id="PF03466">
    <property type="entry name" value="LysR_substrate"/>
    <property type="match status" value="1"/>
</dbReference>
<keyword evidence="3" id="KW-0238">DNA-binding</keyword>
<name>A0A6J4HN83_9PSEU</name>
<organism evidence="6">
    <name type="scientific">uncultured Actinomycetospora sp</name>
    <dbReference type="NCBI Taxonomy" id="1135996"/>
    <lineage>
        <taxon>Bacteria</taxon>
        <taxon>Bacillati</taxon>
        <taxon>Actinomycetota</taxon>
        <taxon>Actinomycetes</taxon>
        <taxon>Pseudonocardiales</taxon>
        <taxon>Pseudonocardiaceae</taxon>
        <taxon>Actinomycetospora</taxon>
        <taxon>environmental samples</taxon>
    </lineage>
</organism>
<dbReference type="PANTHER" id="PTHR30118:SF15">
    <property type="entry name" value="TRANSCRIPTIONAL REGULATORY PROTEIN"/>
    <property type="match status" value="1"/>
</dbReference>
<dbReference type="SUPFAM" id="SSF53850">
    <property type="entry name" value="Periplasmic binding protein-like II"/>
    <property type="match status" value="1"/>
</dbReference>
<evidence type="ECO:0000256" key="4">
    <source>
        <dbReference type="ARBA" id="ARBA00023163"/>
    </source>
</evidence>
<dbReference type="Gene3D" id="1.10.10.10">
    <property type="entry name" value="Winged helix-like DNA-binding domain superfamily/Winged helix DNA-binding domain"/>
    <property type="match status" value="1"/>
</dbReference>
<dbReference type="InterPro" id="IPR000847">
    <property type="entry name" value="LysR_HTH_N"/>
</dbReference>
<dbReference type="InterPro" id="IPR005119">
    <property type="entry name" value="LysR_subst-bd"/>
</dbReference>
<evidence type="ECO:0000256" key="1">
    <source>
        <dbReference type="ARBA" id="ARBA00009437"/>
    </source>
</evidence>
<dbReference type="PANTHER" id="PTHR30118">
    <property type="entry name" value="HTH-TYPE TRANSCRIPTIONAL REGULATOR LEUO-RELATED"/>
    <property type="match status" value="1"/>
</dbReference>
<dbReference type="Pfam" id="PF00126">
    <property type="entry name" value="HTH_1"/>
    <property type="match status" value="1"/>
</dbReference>
<reference evidence="6" key="1">
    <citation type="submission" date="2020-02" db="EMBL/GenBank/DDBJ databases">
        <authorList>
            <person name="Meier V. D."/>
        </authorList>
    </citation>
    <scope>NUCLEOTIDE SEQUENCE</scope>
    <source>
        <strain evidence="6">AVDCRST_MAG54</strain>
    </source>
</reference>
<dbReference type="PRINTS" id="PR00039">
    <property type="entry name" value="HTHLYSR"/>
</dbReference>
<feature type="domain" description="HTH lysR-type" evidence="5">
    <location>
        <begin position="17"/>
        <end position="74"/>
    </location>
</feature>
<dbReference type="CDD" id="cd08417">
    <property type="entry name" value="PBP2_Nitroaromatics_like"/>
    <property type="match status" value="1"/>
</dbReference>
<evidence type="ECO:0000259" key="5">
    <source>
        <dbReference type="PROSITE" id="PS50931"/>
    </source>
</evidence>
<accession>A0A6J4HN83</accession>
<evidence type="ECO:0000256" key="2">
    <source>
        <dbReference type="ARBA" id="ARBA00023015"/>
    </source>
</evidence>
<dbReference type="InterPro" id="IPR050389">
    <property type="entry name" value="LysR-type_TF"/>
</dbReference>
<keyword evidence="2" id="KW-0805">Transcription regulation</keyword>
<dbReference type="PROSITE" id="PS50931">
    <property type="entry name" value="HTH_LYSR"/>
    <property type="match status" value="1"/>
</dbReference>
<evidence type="ECO:0000256" key="3">
    <source>
        <dbReference type="ARBA" id="ARBA00023125"/>
    </source>
</evidence>
<dbReference type="SUPFAM" id="SSF46785">
    <property type="entry name" value="Winged helix' DNA-binding domain"/>
    <property type="match status" value="1"/>
</dbReference>
<dbReference type="InterPro" id="IPR037402">
    <property type="entry name" value="YidZ_PBP2"/>
</dbReference>
<dbReference type="GO" id="GO:0003700">
    <property type="term" value="F:DNA-binding transcription factor activity"/>
    <property type="evidence" value="ECO:0007669"/>
    <property type="project" value="InterPro"/>
</dbReference>
<sequence length="320" mass="34609">MTEGGGAVRLPVRLVNLDLNLLLSLRALLTERNVTRAAAALGLSQPAVSAALARLRRHFGDDLLVRVGNRYELTPLALRLVERTERAVGGIEEVFSAAPDFDPLSTAREFTLLVSDYATRVLGVPLAAALAARAPRARLVLRPHSPEDVVGAAERLRPVDGMVMPHGFIDELPYLDLYEDRWVVLAATDNARVGDVVTLDDLAALPWVTIYHRPTAFTPANLQLRTLGIEPRAQVVVESFLPVPDLVAGTERVALVQARLAARLGPDAGVRVLAPPFDVGPLLEALWWHPVHDTDPAHTWFRGLVAEVAAGLPGAGVLRD</sequence>